<keyword evidence="7" id="KW-0539">Nucleus</keyword>
<dbReference type="GO" id="GO:0005634">
    <property type="term" value="C:nucleus"/>
    <property type="evidence" value="ECO:0007669"/>
    <property type="project" value="UniProtKB-SubCell"/>
</dbReference>
<comment type="caution">
    <text evidence="10">The sequence shown here is derived from an EMBL/GenBank/DDBJ whole genome shotgun (WGS) entry which is preliminary data.</text>
</comment>
<organism evidence="10 11">
    <name type="scientific">Coemansia brasiliensis</name>
    <dbReference type="NCBI Taxonomy" id="2650707"/>
    <lineage>
        <taxon>Eukaryota</taxon>
        <taxon>Fungi</taxon>
        <taxon>Fungi incertae sedis</taxon>
        <taxon>Zoopagomycota</taxon>
        <taxon>Kickxellomycotina</taxon>
        <taxon>Kickxellomycetes</taxon>
        <taxon>Kickxellales</taxon>
        <taxon>Kickxellaceae</taxon>
        <taxon>Coemansia</taxon>
    </lineage>
</organism>
<protein>
    <recommendedName>
        <fullName evidence="4">Pro-apoptotic serine protease NMA111</fullName>
    </recommendedName>
    <alternativeName>
        <fullName evidence="5">Pro-apoptotic serine protease nma111</fullName>
    </alternativeName>
</protein>
<keyword evidence="11" id="KW-1185">Reference proteome</keyword>
<dbReference type="InterPro" id="IPR009003">
    <property type="entry name" value="Peptidase_S1_PA"/>
</dbReference>
<accession>A0A9W8IAP2</accession>
<dbReference type="GO" id="GO:0004252">
    <property type="term" value="F:serine-type endopeptidase activity"/>
    <property type="evidence" value="ECO:0007669"/>
    <property type="project" value="InterPro"/>
</dbReference>
<evidence type="ECO:0000256" key="7">
    <source>
        <dbReference type="ARBA" id="ARBA00023242"/>
    </source>
</evidence>
<dbReference type="InterPro" id="IPR041489">
    <property type="entry name" value="PDZ_6"/>
</dbReference>
<dbReference type="OrthoDB" id="4217619at2759"/>
<dbReference type="SUPFAM" id="SSF50156">
    <property type="entry name" value="PDZ domain-like"/>
    <property type="match status" value="2"/>
</dbReference>
<dbReference type="GO" id="GO:0006508">
    <property type="term" value="P:proteolysis"/>
    <property type="evidence" value="ECO:0007669"/>
    <property type="project" value="UniProtKB-KW"/>
</dbReference>
<reference evidence="10" key="1">
    <citation type="submission" date="2022-07" db="EMBL/GenBank/DDBJ databases">
        <title>Phylogenomic reconstructions and comparative analyses of Kickxellomycotina fungi.</title>
        <authorList>
            <person name="Reynolds N.K."/>
            <person name="Stajich J.E."/>
            <person name="Barry K."/>
            <person name="Grigoriev I.V."/>
            <person name="Crous P."/>
            <person name="Smith M.E."/>
        </authorList>
    </citation>
    <scope>NUCLEOTIDE SEQUENCE</scope>
    <source>
        <strain evidence="10">NRRL 1566</strain>
    </source>
</reference>
<proteinExistence type="inferred from homology"/>
<dbReference type="SMART" id="SM00228">
    <property type="entry name" value="PDZ"/>
    <property type="match status" value="2"/>
</dbReference>
<sequence>MPVDTGIEHDAHKYPSSKRLREDDDDKNDRNGYRGDGRADMHIDTPEAVPVVQPNVAVHEVPKWQQATEASFNGIVSIRFAQPIAFDTDSSFCANATGFIVDAQRGIILTNRHVVGAGPFVGEAVMHDHEVVEVRALYRDPIHDFGFLKFDPSHVKYMNLVEIPLAPEDARVGIDVRIIGNDAGEKLSILAGSISRVDRNVPEYGEMTYNDLNTFYLQSAASLSGGSSGSPVIDIHGNAVGLQAGGRSKEATNFFLPLDRVKRALELIQKGEPVLRGTIHTQFKYLSYDVAQKLGLPEGIEAVVRRENPTGVGMLVITSVLPDGPGAQAGLEEGDILLQINGKSILHFVTLEDILDNNIGNVIDVVVNRDGKNIEARVQVQDMHKFTPTHLVTVGSCVLHNFSYQLAYSCKLPPRGVYMASRGQFEAAIHDDSGFIIEKVDGKPVSNVDEFVKAIRTVGDREPVQLVMHCVVDIHTKMNPLVVISHQWHPIHMYTMNSTTGLWDHTHIEWEPHPQDTSPVNLQLPELDDPRAGNSKDLALSTVIVRAGVPLSLEGVTSSHCSTVGFIVDAQRGLVVVGRWAVPLSVCSATITFGNALSLPGKVRFLHPTHNFGIVQYDPKRIGKSNIKQITVSKNPIHTGDPACMVTLNDARKFICINTAVSDTYDTQFKAPLVPTWRCINTEIINYESRMLSSHIYGIIGDKDGHVQSLWMNFPSGERKSINAGLPARYILPALEALQRDEEPRVRSLGIEVTTVSLISARTSGISESRLEEIQAACKNQIHLFSISRVELLSKSHGVLKDLDIIISINGKLMLHIDDLEVQNLHDSLDMVILRDKQEMSLRVETTEYDGGDSKIVKWCGATFQAPYMGLRLQASVAHSGVVCVCCDMGSPANQYNMQSLCWITHVNGVKTPDIDAFEKMVRSCPDNVYARVRYVSFFNEPDVLTIKTCYHYWPTSTLTKDPSSASGWHSSENQ</sequence>
<feature type="domain" description="PDZ" evidence="9">
    <location>
        <begin position="299"/>
        <end position="356"/>
    </location>
</feature>
<evidence type="ECO:0000256" key="3">
    <source>
        <dbReference type="ARBA" id="ARBA00010541"/>
    </source>
</evidence>
<dbReference type="EMBL" id="JANBUW010000034">
    <property type="protein sequence ID" value="KAJ2850371.1"/>
    <property type="molecule type" value="Genomic_DNA"/>
</dbReference>
<comment type="similarity">
    <text evidence="3">Belongs to the peptidase S1C family.</text>
</comment>
<feature type="region of interest" description="Disordered" evidence="8">
    <location>
        <begin position="1"/>
        <end position="41"/>
    </location>
</feature>
<dbReference type="PRINTS" id="PR00834">
    <property type="entry name" value="PROTEASES2C"/>
</dbReference>
<name>A0A9W8IAP2_9FUNG</name>
<dbReference type="InterPro" id="IPR036034">
    <property type="entry name" value="PDZ_sf"/>
</dbReference>
<dbReference type="PROSITE" id="PS50106">
    <property type="entry name" value="PDZ"/>
    <property type="match status" value="1"/>
</dbReference>
<keyword evidence="6" id="KW-0677">Repeat</keyword>
<dbReference type="Pfam" id="PF17820">
    <property type="entry name" value="PDZ_6"/>
    <property type="match status" value="1"/>
</dbReference>
<evidence type="ECO:0000256" key="2">
    <source>
        <dbReference type="ARBA" id="ARBA00004123"/>
    </source>
</evidence>
<evidence type="ECO:0000256" key="5">
    <source>
        <dbReference type="ARBA" id="ARBA00021524"/>
    </source>
</evidence>
<dbReference type="PANTHER" id="PTHR46366:SF8">
    <property type="entry name" value="PRO-APOPTOTIC SERINE PROTEASE NMA111"/>
    <property type="match status" value="1"/>
</dbReference>
<gene>
    <name evidence="10" type="ORF">IWW36_001923</name>
</gene>
<dbReference type="Proteomes" id="UP001139887">
    <property type="component" value="Unassembled WGS sequence"/>
</dbReference>
<evidence type="ECO:0000313" key="11">
    <source>
        <dbReference type="Proteomes" id="UP001139887"/>
    </source>
</evidence>
<evidence type="ECO:0000259" key="9">
    <source>
        <dbReference type="PROSITE" id="PS50106"/>
    </source>
</evidence>
<evidence type="ECO:0000256" key="8">
    <source>
        <dbReference type="SAM" id="MobiDB-lite"/>
    </source>
</evidence>
<dbReference type="InterPro" id="IPR025926">
    <property type="entry name" value="PDZ-like_dom"/>
</dbReference>
<dbReference type="Gene3D" id="2.40.10.120">
    <property type="match status" value="1"/>
</dbReference>
<dbReference type="InterPro" id="IPR001940">
    <property type="entry name" value="Peptidase_S1C"/>
</dbReference>
<evidence type="ECO:0000256" key="4">
    <source>
        <dbReference type="ARBA" id="ARBA00020338"/>
    </source>
</evidence>
<dbReference type="AlphaFoldDB" id="A0A9W8IAP2"/>
<comment type="subcellular location">
    <subcellularLocation>
        <location evidence="2">Nucleus</location>
    </subcellularLocation>
</comment>
<dbReference type="Pfam" id="PF13365">
    <property type="entry name" value="Trypsin_2"/>
    <property type="match status" value="1"/>
</dbReference>
<evidence type="ECO:0000256" key="1">
    <source>
        <dbReference type="ARBA" id="ARBA00002558"/>
    </source>
</evidence>
<dbReference type="SUPFAM" id="SSF50494">
    <property type="entry name" value="Trypsin-like serine proteases"/>
    <property type="match status" value="2"/>
</dbReference>
<dbReference type="PANTHER" id="PTHR46366">
    <property type="entry name" value="PRO-APOPTOTIC SERINE PROTEASE NMA111"/>
    <property type="match status" value="1"/>
</dbReference>
<evidence type="ECO:0000256" key="6">
    <source>
        <dbReference type="ARBA" id="ARBA00022737"/>
    </source>
</evidence>
<dbReference type="Pfam" id="PF12812">
    <property type="entry name" value="PDZ_1"/>
    <property type="match status" value="2"/>
</dbReference>
<dbReference type="InterPro" id="IPR001478">
    <property type="entry name" value="PDZ"/>
</dbReference>
<dbReference type="Gene3D" id="2.30.42.10">
    <property type="match status" value="1"/>
</dbReference>
<comment type="function">
    <text evidence="1">Nuclear serine protease which mediates apoptosis.</text>
</comment>
<evidence type="ECO:0000313" key="10">
    <source>
        <dbReference type="EMBL" id="KAJ2850371.1"/>
    </source>
</evidence>